<dbReference type="SUPFAM" id="SSF118196">
    <property type="entry name" value="YaeB-like"/>
    <property type="match status" value="1"/>
</dbReference>
<dbReference type="Gene3D" id="2.40.30.70">
    <property type="entry name" value="YaeB-like"/>
    <property type="match status" value="1"/>
</dbReference>
<dbReference type="InterPro" id="IPR023370">
    <property type="entry name" value="TrmO-like_N"/>
</dbReference>
<evidence type="ECO:0000313" key="5">
    <source>
        <dbReference type="Proteomes" id="UP000276437"/>
    </source>
</evidence>
<feature type="domain" description="TsaA-like" evidence="3">
    <location>
        <begin position="4"/>
        <end position="135"/>
    </location>
</feature>
<dbReference type="InterPro" id="IPR036413">
    <property type="entry name" value="YaeB-like_sf"/>
</dbReference>
<dbReference type="Pfam" id="PF01980">
    <property type="entry name" value="TrmO_N"/>
    <property type="match status" value="1"/>
</dbReference>
<keyword evidence="5" id="KW-1185">Reference proteome</keyword>
<name>A0A348AQP7_9FIRM</name>
<dbReference type="CDD" id="cd09281">
    <property type="entry name" value="UPF0066"/>
    <property type="match status" value="1"/>
</dbReference>
<dbReference type="InterPro" id="IPR036414">
    <property type="entry name" value="YaeB_N_sf"/>
</dbReference>
<dbReference type="NCBIfam" id="TIGR00104">
    <property type="entry name" value="tRNA_TsaA"/>
    <property type="match status" value="1"/>
</dbReference>
<dbReference type="AlphaFoldDB" id="A0A348AQP7"/>
<dbReference type="EC" id="2.1.1.-" evidence="4"/>
<comment type="similarity">
    <text evidence="2">Belongs to the tRNA methyltransferase O family.</text>
</comment>
<protein>
    <submittedName>
        <fullName evidence="4">Putative tRNA (Adenine(37)-N6)-methyltransferase</fullName>
        <ecNumber evidence="4">2.1.1.-</ecNumber>
    </submittedName>
</protein>
<sequence>MISYKPIGIIKSPFKEPKGTPIQPTAAKGIAGVIEIYPEYMDGLKDIEGFSYLILIYHFHLAKESALLVNPFLDNEAHGIFATRSPSRPNSIGFSVVRLTRVEQNKLHVQDVDIIDETPVLDIKPYVAEFDVREGGKIGWFEKNVHKLSVTKDDGRFAN</sequence>
<dbReference type="PANTHER" id="PTHR12818">
    <property type="entry name" value="TRNA (ADENINE(37)-N6)-METHYLTRANSFERASE"/>
    <property type="match status" value="1"/>
</dbReference>
<keyword evidence="4" id="KW-0808">Transferase</keyword>
<evidence type="ECO:0000256" key="1">
    <source>
        <dbReference type="ARBA" id="ARBA00022691"/>
    </source>
</evidence>
<keyword evidence="1" id="KW-0949">S-adenosyl-L-methionine</keyword>
<evidence type="ECO:0000256" key="2">
    <source>
        <dbReference type="ARBA" id="ARBA00033753"/>
    </source>
</evidence>
<dbReference type="KEGG" id="mana:MAMMFC1_04112"/>
<dbReference type="GO" id="GO:0032259">
    <property type="term" value="P:methylation"/>
    <property type="evidence" value="ECO:0007669"/>
    <property type="project" value="UniProtKB-KW"/>
</dbReference>
<dbReference type="Proteomes" id="UP000276437">
    <property type="component" value="Chromosome"/>
</dbReference>
<keyword evidence="4" id="KW-0489">Methyltransferase</keyword>
<dbReference type="GO" id="GO:0008168">
    <property type="term" value="F:methyltransferase activity"/>
    <property type="evidence" value="ECO:0007669"/>
    <property type="project" value="UniProtKB-KW"/>
</dbReference>
<accession>A0A348AQP7</accession>
<dbReference type="InterPro" id="IPR040372">
    <property type="entry name" value="YaeB-like"/>
</dbReference>
<evidence type="ECO:0000313" key="4">
    <source>
        <dbReference type="EMBL" id="BBB93395.1"/>
    </source>
</evidence>
<organism evidence="4 5">
    <name type="scientific">Methylomusa anaerophila</name>
    <dbReference type="NCBI Taxonomy" id="1930071"/>
    <lineage>
        <taxon>Bacteria</taxon>
        <taxon>Bacillati</taxon>
        <taxon>Bacillota</taxon>
        <taxon>Negativicutes</taxon>
        <taxon>Selenomonadales</taxon>
        <taxon>Sporomusaceae</taxon>
        <taxon>Methylomusa</taxon>
    </lineage>
</organism>
<dbReference type="RefSeq" id="WP_126310223.1">
    <property type="nucleotide sequence ID" value="NZ_AP018449.1"/>
</dbReference>
<proteinExistence type="inferred from homology"/>
<reference evidence="4 5" key="1">
    <citation type="journal article" date="2018" name="Int. J. Syst. Evol. Microbiol.">
        <title>Methylomusa anaerophila gen. nov., sp. nov., an anaerobic methanol-utilizing bacterium isolated from a microbial fuel cell.</title>
        <authorList>
            <person name="Amano N."/>
            <person name="Yamamuro A."/>
            <person name="Miyahara M."/>
            <person name="Kouzuma A."/>
            <person name="Abe T."/>
            <person name="Watanabe K."/>
        </authorList>
    </citation>
    <scope>NUCLEOTIDE SEQUENCE [LARGE SCALE GENOMIC DNA]</scope>
    <source>
        <strain evidence="4 5">MMFC1</strain>
    </source>
</reference>
<dbReference type="PROSITE" id="PS51668">
    <property type="entry name" value="TSAA_2"/>
    <property type="match status" value="1"/>
</dbReference>
<dbReference type="OrthoDB" id="9804309at2"/>
<gene>
    <name evidence="4" type="primary">tsaA</name>
    <name evidence="4" type="ORF">MAMMFC1_04112</name>
</gene>
<dbReference type="PANTHER" id="PTHR12818:SF0">
    <property type="entry name" value="TRNA (ADENINE(37)-N6)-METHYLTRANSFERASE"/>
    <property type="match status" value="1"/>
</dbReference>
<evidence type="ECO:0000259" key="3">
    <source>
        <dbReference type="PROSITE" id="PS51668"/>
    </source>
</evidence>
<dbReference type="EMBL" id="AP018449">
    <property type="protein sequence ID" value="BBB93395.1"/>
    <property type="molecule type" value="Genomic_DNA"/>
</dbReference>